<comment type="catalytic activity">
    <reaction evidence="6 8">
        <text>dCMP + ATP = dCDP + ADP</text>
        <dbReference type="Rhea" id="RHEA:25094"/>
        <dbReference type="ChEBI" id="CHEBI:30616"/>
        <dbReference type="ChEBI" id="CHEBI:57566"/>
        <dbReference type="ChEBI" id="CHEBI:58593"/>
        <dbReference type="ChEBI" id="CHEBI:456216"/>
        <dbReference type="EC" id="2.7.4.25"/>
    </reaction>
</comment>
<evidence type="ECO:0000313" key="10">
    <source>
        <dbReference type="Proteomes" id="UP000253772"/>
    </source>
</evidence>
<evidence type="ECO:0000256" key="6">
    <source>
        <dbReference type="ARBA" id="ARBA00047615"/>
    </source>
</evidence>
<keyword evidence="4 8" id="KW-0418">Kinase</keyword>
<dbReference type="GO" id="GO:0036431">
    <property type="term" value="F:dCMP kinase activity"/>
    <property type="evidence" value="ECO:0007669"/>
    <property type="project" value="InterPro"/>
</dbReference>
<keyword evidence="8" id="KW-0963">Cytoplasm</keyword>
<evidence type="ECO:0000313" key="9">
    <source>
        <dbReference type="EMBL" id="QBP08900.1"/>
    </source>
</evidence>
<dbReference type="InterPro" id="IPR011994">
    <property type="entry name" value="Cytidylate_kinase_dom"/>
</dbReference>
<keyword evidence="2 8" id="KW-0808">Transferase</keyword>
<dbReference type="PANTHER" id="PTHR21299">
    <property type="entry name" value="CYTIDYLATE KINASE/PANTOATE-BETA-ALANINE LIGASE"/>
    <property type="match status" value="1"/>
</dbReference>
<dbReference type="EMBL" id="CP037900">
    <property type="protein sequence ID" value="QBP08900.1"/>
    <property type="molecule type" value="Genomic_DNA"/>
</dbReference>
<comment type="subcellular location">
    <subcellularLocation>
        <location evidence="8">Cytoplasm</location>
    </subcellularLocation>
</comment>
<dbReference type="GO" id="GO:0005524">
    <property type="term" value="F:ATP binding"/>
    <property type="evidence" value="ECO:0007669"/>
    <property type="project" value="UniProtKB-UniRule"/>
</dbReference>
<protein>
    <recommendedName>
        <fullName evidence="8">Cytidylate kinase</fullName>
        <shortName evidence="8">CK</shortName>
        <ecNumber evidence="8">2.7.4.25</ecNumber>
    </recommendedName>
    <alternativeName>
        <fullName evidence="8">Cytidine monophosphate kinase</fullName>
        <shortName evidence="8">CMP kinase</shortName>
    </alternativeName>
</protein>
<organism evidence="9 10">
    <name type="scientific">Cupriavidus metallidurans</name>
    <dbReference type="NCBI Taxonomy" id="119219"/>
    <lineage>
        <taxon>Bacteria</taxon>
        <taxon>Pseudomonadati</taxon>
        <taxon>Pseudomonadota</taxon>
        <taxon>Betaproteobacteria</taxon>
        <taxon>Burkholderiales</taxon>
        <taxon>Burkholderiaceae</taxon>
        <taxon>Cupriavidus</taxon>
    </lineage>
</organism>
<dbReference type="InterPro" id="IPR003136">
    <property type="entry name" value="Cytidylate_kin"/>
</dbReference>
<dbReference type="AlphaFoldDB" id="A0A132HHY2"/>
<dbReference type="Pfam" id="PF02224">
    <property type="entry name" value="Cytidylate_kin"/>
    <property type="match status" value="1"/>
</dbReference>
<evidence type="ECO:0000256" key="8">
    <source>
        <dbReference type="HAMAP-Rule" id="MF_00238"/>
    </source>
</evidence>
<dbReference type="InterPro" id="IPR027417">
    <property type="entry name" value="P-loop_NTPase"/>
</dbReference>
<sequence length="219" mass="23800">MTIVDVITIDGPTASGKGTVAHKVADALGFHLLDSGALYRLVALASDRADVGVQDVDTLAKMAARLDVKFGPDRVWLSGEEVSQTIRLEAIGNRASAIAVHQPVRDALTALQRGFRKLPGLVADGRDMGTVIFPDAPLKVFLTASVEARARRRYKQLIDKGISANIEDLLRDLEERDARDRTRAAAPLRPAEGAYRLDTSEMTVEEAVAQVLEWFAAVR</sequence>
<dbReference type="Gene3D" id="3.40.50.300">
    <property type="entry name" value="P-loop containing nucleotide triphosphate hydrolases"/>
    <property type="match status" value="1"/>
</dbReference>
<dbReference type="GO" id="GO:0015949">
    <property type="term" value="P:nucleobase-containing small molecule interconversion"/>
    <property type="evidence" value="ECO:0007669"/>
    <property type="project" value="TreeGrafter"/>
</dbReference>
<dbReference type="EC" id="2.7.4.25" evidence="8"/>
<evidence type="ECO:0000256" key="3">
    <source>
        <dbReference type="ARBA" id="ARBA00022741"/>
    </source>
</evidence>
<dbReference type="RefSeq" id="WP_008643657.1">
    <property type="nucleotide sequence ID" value="NZ_CP037900.1"/>
</dbReference>
<dbReference type="CDD" id="cd02020">
    <property type="entry name" value="CMPK"/>
    <property type="match status" value="1"/>
</dbReference>
<gene>
    <name evidence="8" type="primary">cmk</name>
    <name evidence="9" type="ORF">DDF84_003610</name>
</gene>
<dbReference type="SUPFAM" id="SSF52540">
    <property type="entry name" value="P-loop containing nucleoside triphosphate hydrolases"/>
    <property type="match status" value="1"/>
</dbReference>
<evidence type="ECO:0000256" key="1">
    <source>
        <dbReference type="ARBA" id="ARBA00009427"/>
    </source>
</evidence>
<keyword evidence="5 8" id="KW-0067">ATP-binding</keyword>
<dbReference type="Proteomes" id="UP000253772">
    <property type="component" value="Chromosome c1"/>
</dbReference>
<dbReference type="NCBIfam" id="TIGR00017">
    <property type="entry name" value="cmk"/>
    <property type="match status" value="1"/>
</dbReference>
<feature type="binding site" evidence="8">
    <location>
        <begin position="11"/>
        <end position="19"/>
    </location>
    <ligand>
        <name>ATP</name>
        <dbReference type="ChEBI" id="CHEBI:30616"/>
    </ligand>
</feature>
<dbReference type="GO" id="GO:0005829">
    <property type="term" value="C:cytosol"/>
    <property type="evidence" value="ECO:0007669"/>
    <property type="project" value="TreeGrafter"/>
</dbReference>
<proteinExistence type="inferred from homology"/>
<keyword evidence="3 8" id="KW-0547">Nucleotide-binding</keyword>
<dbReference type="HAMAP" id="MF_00238">
    <property type="entry name" value="Cytidyl_kinase_type1"/>
    <property type="match status" value="1"/>
</dbReference>
<dbReference type="OrthoDB" id="9807434at2"/>
<name>A0A132HHY2_9BURK</name>
<dbReference type="GeneID" id="60825208"/>
<evidence type="ECO:0000256" key="5">
    <source>
        <dbReference type="ARBA" id="ARBA00022840"/>
    </source>
</evidence>
<accession>A0A132HHY2</accession>
<evidence type="ECO:0000256" key="2">
    <source>
        <dbReference type="ARBA" id="ARBA00022679"/>
    </source>
</evidence>
<dbReference type="PANTHER" id="PTHR21299:SF2">
    <property type="entry name" value="CYTIDYLATE KINASE"/>
    <property type="match status" value="1"/>
</dbReference>
<comment type="catalytic activity">
    <reaction evidence="7 8">
        <text>CMP + ATP = CDP + ADP</text>
        <dbReference type="Rhea" id="RHEA:11600"/>
        <dbReference type="ChEBI" id="CHEBI:30616"/>
        <dbReference type="ChEBI" id="CHEBI:58069"/>
        <dbReference type="ChEBI" id="CHEBI:60377"/>
        <dbReference type="ChEBI" id="CHEBI:456216"/>
        <dbReference type="EC" id="2.7.4.25"/>
    </reaction>
</comment>
<dbReference type="GO" id="GO:0006220">
    <property type="term" value="P:pyrimidine nucleotide metabolic process"/>
    <property type="evidence" value="ECO:0007669"/>
    <property type="project" value="UniProtKB-UniRule"/>
</dbReference>
<evidence type="ECO:0000256" key="7">
    <source>
        <dbReference type="ARBA" id="ARBA00048478"/>
    </source>
</evidence>
<comment type="similarity">
    <text evidence="1 8">Belongs to the cytidylate kinase family. Type 1 subfamily.</text>
</comment>
<reference evidence="9 10" key="1">
    <citation type="submission" date="2019-03" db="EMBL/GenBank/DDBJ databases">
        <title>Comparative insights into the high quality Complete genome sequence of highly metal resistant Cupriavidus metallidurans strain BS1 isolated from a gold-copper mine.</title>
        <authorList>
            <person name="Mazhar H.S."/>
            <person name="Rensing C."/>
        </authorList>
    </citation>
    <scope>NUCLEOTIDE SEQUENCE [LARGE SCALE GENOMIC DNA]</scope>
    <source>
        <strain evidence="9 10">BS1</strain>
    </source>
</reference>
<evidence type="ECO:0000256" key="4">
    <source>
        <dbReference type="ARBA" id="ARBA00022777"/>
    </source>
</evidence>